<comment type="similarity">
    <text evidence="1">Belongs to the thioesterase PaaI family.</text>
</comment>
<dbReference type="InterPro" id="IPR003736">
    <property type="entry name" value="PAAI_dom"/>
</dbReference>
<dbReference type="InterPro" id="IPR029069">
    <property type="entry name" value="HotDog_dom_sf"/>
</dbReference>
<reference evidence="4 5" key="1">
    <citation type="journal article" date="2014" name="Antonie Van Leeuwenhoek">
        <title>Hyphomonas beringensis sp. nov. and Hyphomonas chukchiensis sp. nov., isolated from surface seawater of the Bering Sea and Chukchi Sea.</title>
        <authorList>
            <person name="Li C."/>
            <person name="Lai Q."/>
            <person name="Li G."/>
            <person name="Dong C."/>
            <person name="Wang J."/>
            <person name="Liao Y."/>
            <person name="Shao Z."/>
        </authorList>
    </citation>
    <scope>NUCLEOTIDE SEQUENCE [LARGE SCALE GENOMIC DNA]</scope>
    <source>
        <strain evidence="4 5">PS728</strain>
    </source>
</reference>
<dbReference type="GO" id="GO:0047617">
    <property type="term" value="F:fatty acyl-CoA hydrolase activity"/>
    <property type="evidence" value="ECO:0007669"/>
    <property type="project" value="InterPro"/>
</dbReference>
<dbReference type="CDD" id="cd03443">
    <property type="entry name" value="PaaI_thioesterase"/>
    <property type="match status" value="1"/>
</dbReference>
<dbReference type="Pfam" id="PF03061">
    <property type="entry name" value="4HBT"/>
    <property type="match status" value="1"/>
</dbReference>
<dbReference type="PANTHER" id="PTHR21660:SF1">
    <property type="entry name" value="ACYL-COENZYME A THIOESTERASE 13"/>
    <property type="match status" value="1"/>
</dbReference>
<gene>
    <name evidence="4" type="ORF">HPO_00320</name>
</gene>
<dbReference type="Proteomes" id="UP000027100">
    <property type="component" value="Unassembled WGS sequence"/>
</dbReference>
<evidence type="ECO:0000256" key="2">
    <source>
        <dbReference type="ARBA" id="ARBA00022801"/>
    </source>
</evidence>
<dbReference type="Gene3D" id="3.10.129.10">
    <property type="entry name" value="Hotdog Thioesterase"/>
    <property type="match status" value="1"/>
</dbReference>
<dbReference type="SUPFAM" id="SSF54637">
    <property type="entry name" value="Thioesterase/thiol ester dehydrase-isomerase"/>
    <property type="match status" value="1"/>
</dbReference>
<dbReference type="PANTHER" id="PTHR21660">
    <property type="entry name" value="THIOESTERASE SUPERFAMILY MEMBER-RELATED"/>
    <property type="match status" value="1"/>
</dbReference>
<evidence type="ECO:0000256" key="1">
    <source>
        <dbReference type="ARBA" id="ARBA00008324"/>
    </source>
</evidence>
<keyword evidence="2" id="KW-0378">Hydrolase</keyword>
<evidence type="ECO:0000259" key="3">
    <source>
        <dbReference type="Pfam" id="PF03061"/>
    </source>
</evidence>
<dbReference type="PATRIC" id="fig|1280954.3.peg.68"/>
<dbReference type="RefSeq" id="WP_051612109.1">
    <property type="nucleotide sequence ID" value="NZ_ARYM01000001.1"/>
</dbReference>
<dbReference type="AlphaFoldDB" id="A0A062VL59"/>
<proteinExistence type="inferred from homology"/>
<name>A0A062VL59_9PROT</name>
<evidence type="ECO:0000313" key="4">
    <source>
        <dbReference type="EMBL" id="KDA00427.1"/>
    </source>
</evidence>
<dbReference type="InterPro" id="IPR039298">
    <property type="entry name" value="ACOT13"/>
</dbReference>
<dbReference type="EMBL" id="ARYM01000001">
    <property type="protein sequence ID" value="KDA00427.1"/>
    <property type="molecule type" value="Genomic_DNA"/>
</dbReference>
<protein>
    <recommendedName>
        <fullName evidence="3">Thioesterase domain-containing protein</fullName>
    </recommendedName>
</protein>
<dbReference type="NCBIfam" id="TIGR00369">
    <property type="entry name" value="unchar_dom_1"/>
    <property type="match status" value="1"/>
</dbReference>
<evidence type="ECO:0000313" key="5">
    <source>
        <dbReference type="Proteomes" id="UP000027100"/>
    </source>
</evidence>
<dbReference type="STRING" id="1280954.HPO_00320"/>
<sequence length="155" mass="16635">MAFDKAAYWQAIFSNPSHMPPATQFLGFEPLGWDVDAGWCEAAFLLPREASNPAGDAQGGMVTAALDEVMSLAGSMVQDGPAMAPTLQMTISFIRPVPVGRRILGRGEVIRRGRQAIFTEGWLRLEDGTLLAQATASCIPRAVPLGDADARNHQP</sequence>
<keyword evidence="5" id="KW-1185">Reference proteome</keyword>
<dbReference type="eggNOG" id="COG2050">
    <property type="taxonomic scope" value="Bacteria"/>
</dbReference>
<feature type="domain" description="Thioesterase" evidence="3">
    <location>
        <begin position="58"/>
        <end position="131"/>
    </location>
</feature>
<dbReference type="OrthoDB" id="9813282at2"/>
<dbReference type="InterPro" id="IPR006683">
    <property type="entry name" value="Thioestr_dom"/>
</dbReference>
<comment type="caution">
    <text evidence="4">The sequence shown here is derived from an EMBL/GenBank/DDBJ whole genome shotgun (WGS) entry which is preliminary data.</text>
</comment>
<accession>A0A062VL59</accession>
<organism evidence="4 5">
    <name type="scientific">Hyphomonas polymorpha PS728</name>
    <dbReference type="NCBI Taxonomy" id="1280954"/>
    <lineage>
        <taxon>Bacteria</taxon>
        <taxon>Pseudomonadati</taxon>
        <taxon>Pseudomonadota</taxon>
        <taxon>Alphaproteobacteria</taxon>
        <taxon>Hyphomonadales</taxon>
        <taxon>Hyphomonadaceae</taxon>
        <taxon>Hyphomonas</taxon>
    </lineage>
</organism>